<dbReference type="STRING" id="65357.A0A024G4Y3"/>
<reference evidence="9 10" key="1">
    <citation type="submission" date="2012-05" db="EMBL/GenBank/DDBJ databases">
        <title>Recombination and specialization in a pathogen metapopulation.</title>
        <authorList>
            <person name="Gardiner A."/>
            <person name="Kemen E."/>
            <person name="Schultz-Larsen T."/>
            <person name="MacLean D."/>
            <person name="Van Oosterhout C."/>
            <person name="Jones J.D.G."/>
        </authorList>
    </citation>
    <scope>NUCLEOTIDE SEQUENCE [LARGE SCALE GENOMIC DNA]</scope>
    <source>
        <strain evidence="9 10">Ac Nc2</strain>
    </source>
</reference>
<dbReference type="InParanoid" id="A0A024G4Y3"/>
<evidence type="ECO:0000259" key="8">
    <source>
        <dbReference type="Pfam" id="PF10568"/>
    </source>
</evidence>
<dbReference type="AlphaFoldDB" id="A0A024G4Y3"/>
<proteinExistence type="predicted"/>
<dbReference type="InterPro" id="IPR019564">
    <property type="entry name" value="Sam37/metaxin_N"/>
</dbReference>
<sequence length="378" mass="43662">MRFRKRTEFVPKTSKDYGSMIVLHQFWPAYNIIAYARMAKLNLHVHNSRYPKYEVSGDLPQLHDGNYLLSKSDINLHLQTFHVDIDVHLTAEEKADVFAFRSIITEKLAYALLYCRWVDEVEYEEVTLPQLRNVIPFPLNRILPKMMRNAALKEAQAHGISSREQVKCNTRYDCRFKLSKRKAYVVARDCYTSLNAKLSEKSSRYSFGYHPNSLDAEIFGHVIDGLANTQLRDVVFEFAPTLIDVAKTIRAQYFSRDSENYIACLEGYTQNEDNYFVRQIQNHFLDPVAFPVDKGLLTPYQSIDWRKREMIEEVVEERIKSSTERAKEPLQDPISVKGKRNFVIGAVVTFALYAISCLPIEIAFNDSSGDGSLNRSVE</sequence>
<evidence type="ECO:0000313" key="9">
    <source>
        <dbReference type="EMBL" id="CCI41821.1"/>
    </source>
</evidence>
<dbReference type="GO" id="GO:0006626">
    <property type="term" value="P:protein targeting to mitochondrion"/>
    <property type="evidence" value="ECO:0007669"/>
    <property type="project" value="TreeGrafter"/>
</dbReference>
<dbReference type="GO" id="GO:0015031">
    <property type="term" value="P:protein transport"/>
    <property type="evidence" value="ECO:0007669"/>
    <property type="project" value="UniProtKB-KW"/>
</dbReference>
<organism evidence="9 10">
    <name type="scientific">Albugo candida</name>
    <dbReference type="NCBI Taxonomy" id="65357"/>
    <lineage>
        <taxon>Eukaryota</taxon>
        <taxon>Sar</taxon>
        <taxon>Stramenopiles</taxon>
        <taxon>Oomycota</taxon>
        <taxon>Peronosporomycetes</taxon>
        <taxon>Albuginales</taxon>
        <taxon>Albuginaceae</taxon>
        <taxon>Albugo</taxon>
    </lineage>
</organism>
<keyword evidence="3" id="KW-1000">Mitochondrion outer membrane</keyword>
<dbReference type="Pfam" id="PF10568">
    <property type="entry name" value="Tom37"/>
    <property type="match status" value="1"/>
</dbReference>
<keyword evidence="4" id="KW-0653">Protein transport</keyword>
<feature type="transmembrane region" description="Helical" evidence="7">
    <location>
        <begin position="342"/>
        <end position="364"/>
    </location>
</feature>
<feature type="domain" description="Mitochondrial outer membrane transport complex Sam37/metaxin N-terminal" evidence="8">
    <location>
        <begin position="32"/>
        <end position="148"/>
    </location>
</feature>
<evidence type="ECO:0000256" key="5">
    <source>
        <dbReference type="ARBA" id="ARBA00023128"/>
    </source>
</evidence>
<keyword evidence="7" id="KW-1133">Transmembrane helix</keyword>
<gene>
    <name evidence="9" type="ORF">BN9_026050</name>
</gene>
<evidence type="ECO:0000256" key="1">
    <source>
        <dbReference type="ARBA" id="ARBA00004294"/>
    </source>
</evidence>
<dbReference type="GO" id="GO:0001401">
    <property type="term" value="C:SAM complex"/>
    <property type="evidence" value="ECO:0007669"/>
    <property type="project" value="InterPro"/>
</dbReference>
<evidence type="ECO:0000256" key="3">
    <source>
        <dbReference type="ARBA" id="ARBA00022787"/>
    </source>
</evidence>
<accession>A0A024G4Y3</accession>
<evidence type="ECO:0000256" key="7">
    <source>
        <dbReference type="SAM" id="Phobius"/>
    </source>
</evidence>
<keyword evidence="5" id="KW-0496">Mitochondrion</keyword>
<comment type="subcellular location">
    <subcellularLocation>
        <location evidence="1">Mitochondrion outer membrane</location>
    </subcellularLocation>
</comment>
<keyword evidence="10" id="KW-1185">Reference proteome</keyword>
<dbReference type="EMBL" id="CAIX01000025">
    <property type="protein sequence ID" value="CCI41821.1"/>
    <property type="molecule type" value="Genomic_DNA"/>
</dbReference>
<keyword evidence="6 7" id="KW-0472">Membrane</keyword>
<keyword evidence="2" id="KW-0813">Transport</keyword>
<evidence type="ECO:0000256" key="6">
    <source>
        <dbReference type="ARBA" id="ARBA00023136"/>
    </source>
</evidence>
<protein>
    <recommendedName>
        <fullName evidence="8">Mitochondrial outer membrane transport complex Sam37/metaxin N-terminal domain-containing protein</fullName>
    </recommendedName>
</protein>
<dbReference type="PANTHER" id="PTHR12289:SF41">
    <property type="entry name" value="FAILED AXON CONNECTIONS-RELATED"/>
    <property type="match status" value="1"/>
</dbReference>
<dbReference type="InterPro" id="IPR050931">
    <property type="entry name" value="Mito_Protein_Transport_Metaxin"/>
</dbReference>
<keyword evidence="7" id="KW-0812">Transmembrane</keyword>
<comment type="caution">
    <text evidence="9">The sequence shown here is derived from an EMBL/GenBank/DDBJ whole genome shotgun (WGS) entry which is preliminary data.</text>
</comment>
<evidence type="ECO:0000256" key="4">
    <source>
        <dbReference type="ARBA" id="ARBA00022927"/>
    </source>
</evidence>
<evidence type="ECO:0000313" key="10">
    <source>
        <dbReference type="Proteomes" id="UP000053237"/>
    </source>
</evidence>
<dbReference type="Proteomes" id="UP000053237">
    <property type="component" value="Unassembled WGS sequence"/>
</dbReference>
<evidence type="ECO:0000256" key="2">
    <source>
        <dbReference type="ARBA" id="ARBA00022448"/>
    </source>
</evidence>
<dbReference type="PANTHER" id="PTHR12289">
    <property type="entry name" value="METAXIN RELATED"/>
    <property type="match status" value="1"/>
</dbReference>
<name>A0A024G4Y3_9STRA</name>
<dbReference type="OrthoDB" id="5835136at2759"/>